<dbReference type="EMBL" id="BJTG01000003">
    <property type="protein sequence ID" value="GEJ56637.1"/>
    <property type="molecule type" value="Genomic_DNA"/>
</dbReference>
<protein>
    <recommendedName>
        <fullName evidence="4">D12 class N6 adenine-specific DNA methyltransferase</fullName>
    </recommendedName>
</protein>
<evidence type="ECO:0000256" key="1">
    <source>
        <dbReference type="SAM" id="MobiDB-lite"/>
    </source>
</evidence>
<sequence length="313" mass="35519">MAFVEAPAIARPVTEPPRTARDEGTGGLSGVKGGVGSSVYCMPYKSRVNGVPRTSYMSAQGDQLRLRAVPVDGRPALRPFFGYYGGKWRDATKYYPEPKHGLVVEPFAGSAGYALRYAHLKVVLCELDPVVFAVWKYLTKVKDSEIRKLPLLRPGQSVDDLHLPPEPSWLIGFWLNRATASPRKNPSAWMRSGVRPGSFWGERVRDTIASQVEFIQHWKVYHRSYENCPVKKSATWFIDPPYQRAGKHYKLGSEQIDFRQLADWCRSRKGQVIVCENQGADWLDFQPLASVKTTRRGRRSVEVIWTNQPRVRP</sequence>
<dbReference type="Proteomes" id="UP000503640">
    <property type="component" value="Unassembled WGS sequence"/>
</dbReference>
<evidence type="ECO:0000313" key="2">
    <source>
        <dbReference type="EMBL" id="GEJ56637.1"/>
    </source>
</evidence>
<proteinExistence type="predicted"/>
<dbReference type="AlphaFoldDB" id="A0A7I9VKW3"/>
<evidence type="ECO:0000313" key="3">
    <source>
        <dbReference type="Proteomes" id="UP000503640"/>
    </source>
</evidence>
<comment type="caution">
    <text evidence="2">The sequence shown here is derived from an EMBL/GenBank/DDBJ whole genome shotgun (WGS) entry which is preliminary data.</text>
</comment>
<dbReference type="SUPFAM" id="SSF53335">
    <property type="entry name" value="S-adenosyl-L-methionine-dependent methyltransferases"/>
    <property type="match status" value="1"/>
</dbReference>
<accession>A0A7I9VKW3</accession>
<reference evidence="3" key="1">
    <citation type="journal article" date="2020" name="Appl. Environ. Microbiol.">
        <title>Diazotrophic Anaeromyxobacter Isolates from Soils.</title>
        <authorList>
            <person name="Masuda Y."/>
            <person name="Yamanaka H."/>
            <person name="Xu Z.X."/>
            <person name="Shiratori Y."/>
            <person name="Aono T."/>
            <person name="Amachi S."/>
            <person name="Senoo K."/>
            <person name="Itoh H."/>
        </authorList>
    </citation>
    <scope>NUCLEOTIDE SEQUENCE [LARGE SCALE GENOMIC DNA]</scope>
    <source>
        <strain evidence="3">R267</strain>
    </source>
</reference>
<gene>
    <name evidence="2" type="ORF">AMYX_13780</name>
</gene>
<keyword evidence="3" id="KW-1185">Reference proteome</keyword>
<dbReference type="InterPro" id="IPR029063">
    <property type="entry name" value="SAM-dependent_MTases_sf"/>
</dbReference>
<organism evidence="2 3">
    <name type="scientific">Anaeromyxobacter diazotrophicus</name>
    <dbReference type="NCBI Taxonomy" id="2590199"/>
    <lineage>
        <taxon>Bacteria</taxon>
        <taxon>Pseudomonadati</taxon>
        <taxon>Myxococcota</taxon>
        <taxon>Myxococcia</taxon>
        <taxon>Myxococcales</taxon>
        <taxon>Cystobacterineae</taxon>
        <taxon>Anaeromyxobacteraceae</taxon>
        <taxon>Anaeromyxobacter</taxon>
    </lineage>
</organism>
<name>A0A7I9VKW3_9BACT</name>
<feature type="region of interest" description="Disordered" evidence="1">
    <location>
        <begin position="11"/>
        <end position="30"/>
    </location>
</feature>
<evidence type="ECO:0008006" key="4">
    <source>
        <dbReference type="Google" id="ProtNLM"/>
    </source>
</evidence>